<dbReference type="OrthoDB" id="41341at10239"/>
<dbReference type="EMBL" id="AB366653">
    <property type="protein sequence ID" value="BAG41462.1"/>
    <property type="molecule type" value="Genomic_DNA"/>
</dbReference>
<name>B2ZXN7_9CAUD</name>
<organism evidence="1 2">
    <name type="scientific">Ralstonia phage phiRSL1</name>
    <dbReference type="NCBI Taxonomy" id="1980924"/>
    <lineage>
        <taxon>Viruses</taxon>
        <taxon>Duplodnaviria</taxon>
        <taxon>Heunggongvirae</taxon>
        <taxon>Uroviricota</taxon>
        <taxon>Caudoviricetes</taxon>
        <taxon>Mieseafarmvirus</taxon>
        <taxon>Mieseafarmvirus RSL1</taxon>
    </lineage>
</organism>
<dbReference type="RefSeq" id="YP_001949892.1">
    <property type="nucleotide sequence ID" value="NC_010811.2"/>
</dbReference>
<dbReference type="KEGG" id="vg:6369832"/>
<proteinExistence type="predicted"/>
<evidence type="ECO:0000313" key="2">
    <source>
        <dbReference type="Proteomes" id="UP000001034"/>
    </source>
</evidence>
<protein>
    <submittedName>
        <fullName evidence="1">Uncharacterized protein</fullName>
    </submittedName>
</protein>
<reference evidence="1 2" key="1">
    <citation type="journal article" date="2010" name="Virology">
        <title>A jumbo phage infecting the phytopathogen Ralstonia solanacearum defines a new lineage of the Myoviridae family.</title>
        <authorList>
            <person name="Yamada T."/>
            <person name="Satoh S."/>
            <person name="Ishikawa H."/>
            <person name="Fujiwara A."/>
            <person name="Kawasaki T."/>
            <person name="Fujie M."/>
            <person name="Ogata H."/>
        </authorList>
    </citation>
    <scope>NUCLEOTIDE SEQUENCE [LARGE SCALE GENOMIC DNA]</scope>
</reference>
<dbReference type="Proteomes" id="UP000001034">
    <property type="component" value="Segment"/>
</dbReference>
<accession>B2ZXN7</accession>
<keyword evidence="2" id="KW-1185">Reference proteome</keyword>
<sequence>MPTNNEAEALCHLRALVALIDHDFNLTCGAFLLDLSPEAVVALGPLDRTAHAAATFLRSLPNPALSR</sequence>
<dbReference type="GeneID" id="6369832"/>
<evidence type="ECO:0000313" key="1">
    <source>
        <dbReference type="EMBL" id="BAG41462.1"/>
    </source>
</evidence>